<dbReference type="InterPro" id="IPR018522">
    <property type="entry name" value="TopoIIA_CS"/>
</dbReference>
<dbReference type="Gene3D" id="3.30.1490.30">
    <property type="match status" value="1"/>
</dbReference>
<dbReference type="InterPro" id="IPR013757">
    <property type="entry name" value="Topo_IIA_A_a_sf"/>
</dbReference>
<dbReference type="InterPro" id="IPR014721">
    <property type="entry name" value="Ribsml_uS5_D2-typ_fold_subgr"/>
</dbReference>
<dbReference type="PRINTS" id="PR00418">
    <property type="entry name" value="TPI2FAMILY"/>
</dbReference>
<keyword evidence="11 13" id="KW-0238">DNA-binding</keyword>
<dbReference type="Gene3D" id="3.30.565.10">
    <property type="entry name" value="Histidine kinase-like ATPase, C-terminal domain"/>
    <property type="match status" value="1"/>
</dbReference>
<dbReference type="InterPro" id="IPR020568">
    <property type="entry name" value="Ribosomal_Su5_D2-typ_SF"/>
</dbReference>
<dbReference type="CDD" id="cd03365">
    <property type="entry name" value="TOPRIM_TopoIIA"/>
    <property type="match status" value="1"/>
</dbReference>
<feature type="compositionally biased region" description="Low complexity" evidence="15">
    <location>
        <begin position="25"/>
        <end position="38"/>
    </location>
</feature>
<dbReference type="CDD" id="cd03481">
    <property type="entry name" value="TopoIIA_Trans_ScTopoIIA"/>
    <property type="match status" value="1"/>
</dbReference>
<dbReference type="Pfam" id="PF02518">
    <property type="entry name" value="HATPase_c"/>
    <property type="match status" value="1"/>
</dbReference>
<dbReference type="GO" id="GO:0009507">
    <property type="term" value="C:chloroplast"/>
    <property type="evidence" value="ECO:0007669"/>
    <property type="project" value="UniProtKB-SubCell"/>
</dbReference>
<evidence type="ECO:0000256" key="5">
    <source>
        <dbReference type="ARBA" id="ARBA00011080"/>
    </source>
</evidence>
<evidence type="ECO:0000259" key="17">
    <source>
        <dbReference type="PROSITE" id="PS52040"/>
    </source>
</evidence>
<dbReference type="GO" id="GO:0003677">
    <property type="term" value="F:DNA binding"/>
    <property type="evidence" value="ECO:0007669"/>
    <property type="project" value="UniProtKB-UniRule"/>
</dbReference>
<dbReference type="Pfam" id="PF16898">
    <property type="entry name" value="TOPRIM_C"/>
    <property type="match status" value="1"/>
</dbReference>
<dbReference type="SMART" id="SM00433">
    <property type="entry name" value="TOP2c"/>
    <property type="match status" value="1"/>
</dbReference>
<evidence type="ECO:0000256" key="11">
    <source>
        <dbReference type="ARBA" id="ARBA00023125"/>
    </source>
</evidence>
<dbReference type="FunFam" id="3.30.565.10:FF:000004">
    <property type="entry name" value="DNA topoisomerase 2"/>
    <property type="match status" value="1"/>
</dbReference>
<dbReference type="FunFam" id="3.40.50.670:FF:000001">
    <property type="entry name" value="DNA topoisomerase 2"/>
    <property type="match status" value="1"/>
</dbReference>
<feature type="compositionally biased region" description="Acidic residues" evidence="15">
    <location>
        <begin position="1240"/>
        <end position="1250"/>
    </location>
</feature>
<dbReference type="GO" id="GO:0046872">
    <property type="term" value="F:metal ion binding"/>
    <property type="evidence" value="ECO:0007669"/>
    <property type="project" value="UniProtKB-KW"/>
</dbReference>
<dbReference type="InterPro" id="IPR001241">
    <property type="entry name" value="Topo_IIA"/>
</dbReference>
<keyword evidence="10 13" id="KW-0799">Topoisomerase</keyword>
<feature type="region of interest" description="Disordered" evidence="15">
    <location>
        <begin position="1"/>
        <end position="42"/>
    </location>
</feature>
<dbReference type="Proteomes" id="UP000266841">
    <property type="component" value="Unassembled WGS sequence"/>
</dbReference>
<dbReference type="InterPro" id="IPR003594">
    <property type="entry name" value="HATPase_dom"/>
</dbReference>
<evidence type="ECO:0000313" key="18">
    <source>
        <dbReference type="EMBL" id="EJK75837.1"/>
    </source>
</evidence>
<evidence type="ECO:0000256" key="8">
    <source>
        <dbReference type="ARBA" id="ARBA00022840"/>
    </source>
</evidence>
<comment type="catalytic activity">
    <reaction evidence="1 13 14">
        <text>ATP-dependent breakage, passage and rejoining of double-stranded DNA.</text>
        <dbReference type="EC" id="5.6.2.2"/>
    </reaction>
</comment>
<dbReference type="InterPro" id="IPR031660">
    <property type="entry name" value="TOPRIM_C"/>
</dbReference>
<dbReference type="GO" id="GO:0005524">
    <property type="term" value="F:ATP binding"/>
    <property type="evidence" value="ECO:0007669"/>
    <property type="project" value="UniProtKB-UniRule"/>
</dbReference>
<dbReference type="FunFam" id="3.30.230.10:FF:000008">
    <property type="entry name" value="DNA topoisomerase 2"/>
    <property type="match status" value="1"/>
</dbReference>
<feature type="compositionally biased region" description="Acidic residues" evidence="15">
    <location>
        <begin position="1119"/>
        <end position="1133"/>
    </location>
</feature>
<dbReference type="FunFam" id="3.30.1490.30:FF:000001">
    <property type="entry name" value="DNA topoisomerase 2"/>
    <property type="match status" value="1"/>
</dbReference>
<dbReference type="InterPro" id="IPR001154">
    <property type="entry name" value="TopoII_euk"/>
</dbReference>
<evidence type="ECO:0000256" key="7">
    <source>
        <dbReference type="ARBA" id="ARBA00022741"/>
    </source>
</evidence>
<comment type="similarity">
    <text evidence="5 14">Belongs to the type II topoisomerase family.</text>
</comment>
<evidence type="ECO:0000256" key="10">
    <source>
        <dbReference type="ARBA" id="ARBA00023029"/>
    </source>
</evidence>
<evidence type="ECO:0000313" key="19">
    <source>
        <dbReference type="Proteomes" id="UP000266841"/>
    </source>
</evidence>
<dbReference type="InterPro" id="IPR013758">
    <property type="entry name" value="Topo_IIA_A/C_ab"/>
</dbReference>
<evidence type="ECO:0000259" key="16">
    <source>
        <dbReference type="PROSITE" id="PS50880"/>
    </source>
</evidence>
<evidence type="ECO:0000256" key="14">
    <source>
        <dbReference type="RuleBase" id="RU362094"/>
    </source>
</evidence>
<dbReference type="PROSITE" id="PS50880">
    <property type="entry name" value="TOPRIM"/>
    <property type="match status" value="1"/>
</dbReference>
<evidence type="ECO:0000256" key="1">
    <source>
        <dbReference type="ARBA" id="ARBA00000185"/>
    </source>
</evidence>
<proteinExistence type="inferred from homology"/>
<comment type="cofactor">
    <cofactor evidence="2">
        <name>Ca(2+)</name>
        <dbReference type="ChEBI" id="CHEBI:29108"/>
    </cofactor>
</comment>
<dbReference type="Gene3D" id="3.40.50.670">
    <property type="match status" value="1"/>
</dbReference>
<reference evidence="18 19" key="1">
    <citation type="journal article" date="2012" name="Genome Biol.">
        <title>Genome and low-iron response of an oceanic diatom adapted to chronic iron limitation.</title>
        <authorList>
            <person name="Lommer M."/>
            <person name="Specht M."/>
            <person name="Roy A.S."/>
            <person name="Kraemer L."/>
            <person name="Andreson R."/>
            <person name="Gutowska M.A."/>
            <person name="Wolf J."/>
            <person name="Bergner S.V."/>
            <person name="Schilhabel M.B."/>
            <person name="Klostermeier U.C."/>
            <person name="Beiko R.G."/>
            <person name="Rosenstiel P."/>
            <person name="Hippler M."/>
            <person name="Laroche J."/>
        </authorList>
    </citation>
    <scope>NUCLEOTIDE SEQUENCE [LARGE SCALE GENOMIC DNA]</scope>
    <source>
        <strain evidence="18 19">CCMP1005</strain>
    </source>
</reference>
<comment type="function">
    <text evidence="14">Control of topological states of DNA by transient breakage and subsequent rejoining of DNA strands. Topoisomerase II makes double-strand breaks.</text>
</comment>
<dbReference type="PANTHER" id="PTHR10169:SF38">
    <property type="entry name" value="DNA TOPOISOMERASE 2"/>
    <property type="match status" value="1"/>
</dbReference>
<dbReference type="Pfam" id="PF00204">
    <property type="entry name" value="DNA_gyraseB"/>
    <property type="match status" value="1"/>
</dbReference>
<dbReference type="SUPFAM" id="SSF55874">
    <property type="entry name" value="ATPase domain of HSP90 chaperone/DNA topoisomerase II/histidine kinase"/>
    <property type="match status" value="1"/>
</dbReference>
<keyword evidence="6" id="KW-0479">Metal-binding</keyword>
<feature type="active site" description="O-(5'-phospho-DNA)-tyrosine intermediate" evidence="13">
    <location>
        <position position="826"/>
    </location>
</feature>
<feature type="compositionally biased region" description="Acidic residues" evidence="15">
    <location>
        <begin position="1340"/>
        <end position="1352"/>
    </location>
</feature>
<name>K0TQD1_THAOC</name>
<evidence type="ECO:0000256" key="3">
    <source>
        <dbReference type="ARBA" id="ARBA00001946"/>
    </source>
</evidence>
<evidence type="ECO:0000256" key="9">
    <source>
        <dbReference type="ARBA" id="ARBA00022842"/>
    </source>
</evidence>
<dbReference type="SUPFAM" id="SSF56719">
    <property type="entry name" value="Type II DNA topoisomerase"/>
    <property type="match status" value="1"/>
</dbReference>
<dbReference type="InterPro" id="IPR050634">
    <property type="entry name" value="DNA_Topoisomerase_II"/>
</dbReference>
<evidence type="ECO:0000256" key="12">
    <source>
        <dbReference type="ARBA" id="ARBA00023235"/>
    </source>
</evidence>
<dbReference type="OrthoDB" id="276498at2759"/>
<evidence type="ECO:0000256" key="2">
    <source>
        <dbReference type="ARBA" id="ARBA00001913"/>
    </source>
</evidence>
<keyword evidence="19" id="KW-1185">Reference proteome</keyword>
<comment type="caution">
    <text evidence="18">The sequence shown here is derived from an EMBL/GenBank/DDBJ whole genome shotgun (WGS) entry which is preliminary data.</text>
</comment>
<evidence type="ECO:0000256" key="6">
    <source>
        <dbReference type="ARBA" id="ARBA00022723"/>
    </source>
</evidence>
<comment type="subcellular location">
    <subcellularLocation>
        <location evidence="4">Plastid</location>
        <location evidence="4">Chloroplast</location>
    </subcellularLocation>
</comment>
<dbReference type="InterPro" id="IPR013506">
    <property type="entry name" value="Topo_IIA_bsu_dom2"/>
</dbReference>
<dbReference type="InterPro" id="IPR034157">
    <property type="entry name" value="TOPRIM_TopoII"/>
</dbReference>
<organism evidence="18 19">
    <name type="scientific">Thalassiosira oceanica</name>
    <name type="common">Marine diatom</name>
    <dbReference type="NCBI Taxonomy" id="159749"/>
    <lineage>
        <taxon>Eukaryota</taxon>
        <taxon>Sar</taxon>
        <taxon>Stramenopiles</taxon>
        <taxon>Ochrophyta</taxon>
        <taxon>Bacillariophyta</taxon>
        <taxon>Coscinodiscophyceae</taxon>
        <taxon>Thalassiosirophycidae</taxon>
        <taxon>Thalassiosirales</taxon>
        <taxon>Thalassiosiraceae</taxon>
        <taxon>Thalassiosira</taxon>
    </lineage>
</organism>
<keyword evidence="7 14" id="KW-0547">Nucleotide-binding</keyword>
<dbReference type="PROSITE" id="PS52040">
    <property type="entry name" value="TOPO_IIA"/>
    <property type="match status" value="1"/>
</dbReference>
<dbReference type="PRINTS" id="PR01158">
    <property type="entry name" value="TOPISMRASEII"/>
</dbReference>
<dbReference type="Gene3D" id="3.30.230.10">
    <property type="match status" value="1"/>
</dbReference>
<dbReference type="PANTHER" id="PTHR10169">
    <property type="entry name" value="DNA TOPOISOMERASE/GYRASE"/>
    <property type="match status" value="1"/>
</dbReference>
<dbReference type="eggNOG" id="KOG0355">
    <property type="taxonomic scope" value="Eukaryota"/>
</dbReference>
<gene>
    <name evidence="18" type="ORF">THAOC_02435</name>
</gene>
<dbReference type="SMART" id="SM00434">
    <property type="entry name" value="TOP4c"/>
    <property type="match status" value="1"/>
</dbReference>
<sequence length="1391" mass="155437">MAAVDESFDFSMDGSVDDENYNPQKTAVAAKPSKAASKGKTKTIEETYQKKTQLEHILLRPDTYIGSVEQLTQPMFILNSETDRIVQKEISFTPGLYKIFDEILVNAADNKQRDPNMDRLEVEIDAETNTISVKNNGKGIPVVEHKEHNCYVPTLIFGHLLTGSNFDDDEKKTTGGRNGYGAKLANIFSTEFTVECLDSENEKKFSQTFRDNMHTAETPKIKKATKAEIKKGDYTKITFQPDLKRFNMNGQLDSDTTGLLSKRAYDIAGSMSMKGGKKLSVFLNGKKLPIKDFKSYIALFDNIQKPDAFEKVNDQWEVGVGVSDGSFQQISFVNAIATTKGGGHVNYIADQVAKKLQAAVKKKNKGGTEIKPNQIKNHLAVFVNCLVENPTFDSQTKENMTKKPSTFSSVKLSDKFIKAVEKSGVVDSIMQFAKFKANQALKRKGGTKKTKLTGITKLDDANNAGTAKSKDCTLIITEGDSAKSLAVSGLSVVGRDFYGVFPLKGKPLNVRDATHAQIMKNEEIMNLVEIMGLKFGTTYSEENIKSLRYGHLMIMADQDHDGSHIKGLVINFIHHFWPSLLDVPGFLQQFITPIVKCTKGKKSETFFTLPEYEEWKEGTGNDAKGWTTKYYKGLGTSTSSEGKTSKEYFSNLDIHEIHFNEISSDVGDVDDADMEVEDDFVTSGAGLIDMAFSKAKVEERKVWLNRVEKDTFLHYSNAQTRGVNYSEFINKELVLFSQYDNIRSIPHIMDGLKPSQRKVLFACFKKKLKNEIKVAQLAGYIGEHSAYHHGEMSLNGTVIGMAQSYCGSNNINLLYPSGKDHASARYIFTRLEKITRTIFHPDDDALLTYLNDDGLSIEPEYYMPVIPLVLVNGSDGIGTGWSTTIQNHDPREVISNLRKMIHGDEPEMMHPHFYGYTGEITAETGKRQGSYIVRGKIERTSDTTLLITELPIGKWTQDYKGFLEGLMSGTDKSPSEISDFKENHTDTTVSFTVTTTKDKIDSFEKGKDGLHGKFKLSTTISTKNMTLFDDQGKIRRYQTSVDILRTFFDHRLEFYVKRKGMLLEKMGRELSILENKARFVEEVCNEELVVSNRKRKELLHDLKERGYDLFPKDEKKRDDEEDDDEASVEESASDADLAKGFEYLLGMKIWSLTHERAEELRRQRAEKADEVDELNATSPEQLWSNDLDAIDEALTERDADIAADLKEEMNAQAKNSARNKKKAASKAKAAKKAKKKVDEWDSDLEESDDDFVVKKPVPKKKVAPKKAPAPKKTAPRKKAPSAVAAALATLETLSISEPAAPAPLPVKEKPSPRKTSAPVKKAAPKKTAPQKKPAKKVYDSDEFMSDDSDSSDVEVISSPVAPRARSGRAAAKKVVYAVDDSDDSDSEFEFD</sequence>
<comment type="cofactor">
    <cofactor evidence="3">
        <name>Mg(2+)</name>
        <dbReference type="ChEBI" id="CHEBI:18420"/>
    </cofactor>
</comment>
<feature type="domain" description="Topo IIA-type catalytic" evidence="17">
    <location>
        <begin position="745"/>
        <end position="1187"/>
    </location>
</feature>
<dbReference type="GO" id="GO:0006265">
    <property type="term" value="P:DNA topological change"/>
    <property type="evidence" value="ECO:0007669"/>
    <property type="project" value="UniProtKB-UniRule"/>
</dbReference>
<protein>
    <recommendedName>
        <fullName evidence="14">DNA topoisomerase 2</fullName>
        <ecNumber evidence="14">5.6.2.2</ecNumber>
    </recommendedName>
</protein>
<keyword evidence="8 14" id="KW-0067">ATP-binding</keyword>
<comment type="subunit">
    <text evidence="14">Homodimer.</text>
</comment>
<dbReference type="Pfam" id="PF01751">
    <property type="entry name" value="Toprim"/>
    <property type="match status" value="1"/>
</dbReference>
<dbReference type="InterPro" id="IPR002205">
    <property type="entry name" value="Topo_IIA_dom_A"/>
</dbReference>
<dbReference type="SUPFAM" id="SSF54211">
    <property type="entry name" value="Ribosomal protein S5 domain 2-like"/>
    <property type="match status" value="1"/>
</dbReference>
<dbReference type="GO" id="GO:0005634">
    <property type="term" value="C:nucleus"/>
    <property type="evidence" value="ECO:0007669"/>
    <property type="project" value="TreeGrafter"/>
</dbReference>
<dbReference type="GO" id="GO:0000819">
    <property type="term" value="P:sister chromatid segregation"/>
    <property type="evidence" value="ECO:0007669"/>
    <property type="project" value="TreeGrafter"/>
</dbReference>
<dbReference type="PROSITE" id="PS00177">
    <property type="entry name" value="TOPOISOMERASE_II"/>
    <property type="match status" value="1"/>
</dbReference>
<dbReference type="Gene3D" id="3.90.199.10">
    <property type="entry name" value="Topoisomerase II, domain 5"/>
    <property type="match status" value="1"/>
</dbReference>
<dbReference type="InterPro" id="IPR013760">
    <property type="entry name" value="Topo_IIA-like_dom_sf"/>
</dbReference>
<feature type="compositionally biased region" description="Basic residues" evidence="15">
    <location>
        <begin position="1217"/>
        <end position="1235"/>
    </location>
</feature>
<dbReference type="EC" id="5.6.2.2" evidence="14"/>
<keyword evidence="12 13" id="KW-0413">Isomerase</keyword>
<accession>K0TQD1</accession>
<dbReference type="InterPro" id="IPR013759">
    <property type="entry name" value="Topo_IIA_B_C"/>
</dbReference>
<feature type="domain" description="Toprim" evidence="16">
    <location>
        <begin position="472"/>
        <end position="588"/>
    </location>
</feature>
<dbReference type="FunFam" id="3.30.1360.40:FF:000003">
    <property type="entry name" value="DNA topoisomerase 2"/>
    <property type="match status" value="1"/>
</dbReference>
<dbReference type="GO" id="GO:0003918">
    <property type="term" value="F:DNA topoisomerase type II (double strand cut, ATP-hydrolyzing) activity"/>
    <property type="evidence" value="ECO:0007669"/>
    <property type="project" value="UniProtKB-UniRule"/>
</dbReference>
<dbReference type="Pfam" id="PF00521">
    <property type="entry name" value="DNA_topoisoIV"/>
    <property type="match status" value="1"/>
</dbReference>
<evidence type="ECO:0000256" key="15">
    <source>
        <dbReference type="SAM" id="MobiDB-lite"/>
    </source>
</evidence>
<dbReference type="InterPro" id="IPR036890">
    <property type="entry name" value="HATPase_C_sf"/>
</dbReference>
<evidence type="ECO:0000256" key="13">
    <source>
        <dbReference type="PROSITE-ProRule" id="PRU01384"/>
    </source>
</evidence>
<feature type="compositionally biased region" description="Basic residues" evidence="15">
    <location>
        <begin position="1322"/>
        <end position="1335"/>
    </location>
</feature>
<dbReference type="InterPro" id="IPR006171">
    <property type="entry name" value="TOPRIM_dom"/>
</dbReference>
<dbReference type="CDD" id="cd16930">
    <property type="entry name" value="HATPase_TopII-like"/>
    <property type="match status" value="1"/>
</dbReference>
<dbReference type="FunFam" id="3.90.199.10:FF:000002">
    <property type="entry name" value="DNA topoisomerase 2"/>
    <property type="match status" value="1"/>
</dbReference>
<dbReference type="GO" id="GO:0000712">
    <property type="term" value="P:resolution of meiotic recombination intermediates"/>
    <property type="evidence" value="ECO:0007669"/>
    <property type="project" value="TreeGrafter"/>
</dbReference>
<dbReference type="OMA" id="TWTQDFK"/>
<dbReference type="EMBL" id="AGNL01002697">
    <property type="protein sequence ID" value="EJK75837.1"/>
    <property type="molecule type" value="Genomic_DNA"/>
</dbReference>
<feature type="region of interest" description="Disordered" evidence="15">
    <location>
        <begin position="1111"/>
        <end position="1133"/>
    </location>
</feature>
<feature type="compositionally biased region" description="Acidic residues" evidence="15">
    <location>
        <begin position="1379"/>
        <end position="1391"/>
    </location>
</feature>
<evidence type="ECO:0000256" key="4">
    <source>
        <dbReference type="ARBA" id="ARBA00004229"/>
    </source>
</evidence>
<feature type="region of interest" description="Disordered" evidence="15">
    <location>
        <begin position="1211"/>
        <end position="1391"/>
    </location>
</feature>
<dbReference type="Gene3D" id="1.10.268.10">
    <property type="entry name" value="Topoisomerase, domain 3"/>
    <property type="match status" value="1"/>
</dbReference>
<dbReference type="Gene3D" id="3.30.1360.40">
    <property type="match status" value="1"/>
</dbReference>
<keyword evidence="9" id="KW-0460">Magnesium</keyword>